<dbReference type="InterPro" id="IPR000182">
    <property type="entry name" value="GNAT_dom"/>
</dbReference>
<dbReference type="Proteomes" id="UP000199393">
    <property type="component" value="Chromosome I"/>
</dbReference>
<proteinExistence type="predicted"/>
<name>A0A1C3N312_9ACTN</name>
<keyword evidence="3" id="KW-1185">Reference proteome</keyword>
<accession>A0A1C3N312</accession>
<dbReference type="STRING" id="307121.GA0070620_2468"/>
<dbReference type="PROSITE" id="PS51186">
    <property type="entry name" value="GNAT"/>
    <property type="match status" value="1"/>
</dbReference>
<feature type="domain" description="N-acetyltransferase" evidence="1">
    <location>
        <begin position="10"/>
        <end position="161"/>
    </location>
</feature>
<protein>
    <submittedName>
        <fullName evidence="2">Acetyltransferase (GNAT) family protein</fullName>
    </submittedName>
</protein>
<dbReference type="InterPro" id="IPR016181">
    <property type="entry name" value="Acyl_CoA_acyltransferase"/>
</dbReference>
<dbReference type="Gene3D" id="3.40.630.30">
    <property type="match status" value="1"/>
</dbReference>
<dbReference type="Pfam" id="PF00583">
    <property type="entry name" value="Acetyltransf_1"/>
    <property type="match status" value="1"/>
</dbReference>
<evidence type="ECO:0000259" key="1">
    <source>
        <dbReference type="PROSITE" id="PS51186"/>
    </source>
</evidence>
<evidence type="ECO:0000313" key="3">
    <source>
        <dbReference type="Proteomes" id="UP000199393"/>
    </source>
</evidence>
<dbReference type="RefSeq" id="WP_172836419.1">
    <property type="nucleotide sequence ID" value="NZ_JBHRWG010000006.1"/>
</dbReference>
<reference evidence="3" key="1">
    <citation type="submission" date="2016-06" db="EMBL/GenBank/DDBJ databases">
        <authorList>
            <person name="Varghese N."/>
        </authorList>
    </citation>
    <scope>NUCLEOTIDE SEQUENCE [LARGE SCALE GENOMIC DNA]</scope>
    <source>
        <strain evidence="3">DSM 45344</strain>
    </source>
</reference>
<gene>
    <name evidence="2" type="ORF">GA0070620_2468</name>
</gene>
<dbReference type="AlphaFoldDB" id="A0A1C3N312"/>
<organism evidence="2 3">
    <name type="scientific">Micromonospora krabiensis</name>
    <dbReference type="NCBI Taxonomy" id="307121"/>
    <lineage>
        <taxon>Bacteria</taxon>
        <taxon>Bacillati</taxon>
        <taxon>Actinomycetota</taxon>
        <taxon>Actinomycetes</taxon>
        <taxon>Micromonosporales</taxon>
        <taxon>Micromonosporaceae</taxon>
        <taxon>Micromonospora</taxon>
    </lineage>
</organism>
<dbReference type="PANTHER" id="PTHR43072">
    <property type="entry name" value="N-ACETYLTRANSFERASE"/>
    <property type="match status" value="1"/>
</dbReference>
<evidence type="ECO:0000313" key="2">
    <source>
        <dbReference type="EMBL" id="SBV26970.1"/>
    </source>
</evidence>
<keyword evidence="2" id="KW-0808">Transferase</keyword>
<dbReference type="CDD" id="cd04301">
    <property type="entry name" value="NAT_SF"/>
    <property type="match status" value="1"/>
</dbReference>
<sequence length="316" mass="33080">MTTQVSPVEATIRPLRPADVDAAVELLVLAAGADKRHRLSDRLTNPGPGEIHHALVAERSGAVVGAAKLTTEPAFPGTVSALVAVAERERGGGIGTALADALGSWAEREVDPAIVITSAIRDDLDGGRRFARRYGLAVTRHSVGWRFDLPGREDELVRRAADTADAANVRVRVADLATEETLIVECIGRTLPGLPVPGAENQEVDLAHARSVIPDAATVLLAVPEGAPAQPPCGITVVTPLAGSGDWYTVYTGVAVAHRGRGVAAALKAAALWAAYRAGATAVTTHNDDTNEPILRANRAFGMRPSVGYWSLTREG</sequence>
<dbReference type="GO" id="GO:0016747">
    <property type="term" value="F:acyltransferase activity, transferring groups other than amino-acyl groups"/>
    <property type="evidence" value="ECO:0007669"/>
    <property type="project" value="InterPro"/>
</dbReference>
<dbReference type="SUPFAM" id="SSF55729">
    <property type="entry name" value="Acyl-CoA N-acyltransferases (Nat)"/>
    <property type="match status" value="2"/>
</dbReference>
<dbReference type="EMBL" id="LT598496">
    <property type="protein sequence ID" value="SBV26970.1"/>
    <property type="molecule type" value="Genomic_DNA"/>
</dbReference>